<name>A0A7K1FPD7_9ACTN</name>
<organism evidence="1 2">
    <name type="scientific">Nakamurella alba</name>
    <dbReference type="NCBI Taxonomy" id="2665158"/>
    <lineage>
        <taxon>Bacteria</taxon>
        <taxon>Bacillati</taxon>
        <taxon>Actinomycetota</taxon>
        <taxon>Actinomycetes</taxon>
        <taxon>Nakamurellales</taxon>
        <taxon>Nakamurellaceae</taxon>
        <taxon>Nakamurella</taxon>
    </lineage>
</organism>
<proteinExistence type="predicted"/>
<accession>A0A7K1FPD7</accession>
<evidence type="ECO:0000313" key="1">
    <source>
        <dbReference type="EMBL" id="MTD14684.1"/>
    </source>
</evidence>
<gene>
    <name evidence="1" type="ORF">GIS00_12100</name>
</gene>
<protein>
    <submittedName>
        <fullName evidence="1">Uncharacterized protein</fullName>
    </submittedName>
</protein>
<keyword evidence="2" id="KW-1185">Reference proteome</keyword>
<dbReference type="RefSeq" id="WP_154768718.1">
    <property type="nucleotide sequence ID" value="NZ_WLYK01000004.1"/>
</dbReference>
<reference evidence="1 2" key="1">
    <citation type="submission" date="2019-11" db="EMBL/GenBank/DDBJ databases">
        <authorList>
            <person name="Jiang L.-Q."/>
        </authorList>
    </citation>
    <scope>NUCLEOTIDE SEQUENCE [LARGE SCALE GENOMIC DNA]</scope>
    <source>
        <strain evidence="1 2">YIM 132087</strain>
    </source>
</reference>
<comment type="caution">
    <text evidence="1">The sequence shown here is derived from an EMBL/GenBank/DDBJ whole genome shotgun (WGS) entry which is preliminary data.</text>
</comment>
<dbReference type="AlphaFoldDB" id="A0A7K1FPD7"/>
<dbReference type="Proteomes" id="UP000460221">
    <property type="component" value="Unassembled WGS sequence"/>
</dbReference>
<sequence>MQYARFSIRDVLVLRHSLDFSFTNGKCWQRPACGCTPRAGELVYRVCGHRSDGSKDCSWSEFTAFAEHWQLNGGHA</sequence>
<dbReference type="EMBL" id="WLYK01000004">
    <property type="protein sequence ID" value="MTD14684.1"/>
    <property type="molecule type" value="Genomic_DNA"/>
</dbReference>
<evidence type="ECO:0000313" key="2">
    <source>
        <dbReference type="Proteomes" id="UP000460221"/>
    </source>
</evidence>